<evidence type="ECO:0000256" key="4">
    <source>
        <dbReference type="ARBA" id="ARBA00022741"/>
    </source>
</evidence>
<keyword evidence="3" id="KW-0808">Transferase</keyword>
<organism evidence="9 10">
    <name type="scientific">Paramicrosporidium saccamoebae</name>
    <dbReference type="NCBI Taxonomy" id="1246581"/>
    <lineage>
        <taxon>Eukaryota</taxon>
        <taxon>Fungi</taxon>
        <taxon>Fungi incertae sedis</taxon>
        <taxon>Cryptomycota</taxon>
        <taxon>Cryptomycota incertae sedis</taxon>
        <taxon>Paramicrosporidium</taxon>
    </lineage>
</organism>
<name>A0A2H9TLT8_9FUNG</name>
<evidence type="ECO:0000259" key="8">
    <source>
        <dbReference type="Pfam" id="PF08351"/>
    </source>
</evidence>
<dbReference type="Proteomes" id="UP000240830">
    <property type="component" value="Unassembled WGS sequence"/>
</dbReference>
<evidence type="ECO:0000259" key="7">
    <source>
        <dbReference type="Pfam" id="PF05127"/>
    </source>
</evidence>
<evidence type="ECO:0000256" key="2">
    <source>
        <dbReference type="ARBA" id="ARBA00022552"/>
    </source>
</evidence>
<proteinExistence type="predicted"/>
<feature type="domain" description="TmcA/NAT10 N-terminal" evidence="8">
    <location>
        <begin position="8"/>
        <end position="203"/>
    </location>
</feature>
<evidence type="ECO:0000256" key="1">
    <source>
        <dbReference type="ARBA" id="ARBA00004123"/>
    </source>
</evidence>
<evidence type="ECO:0000256" key="6">
    <source>
        <dbReference type="ARBA" id="ARBA00023315"/>
    </source>
</evidence>
<evidence type="ECO:0000256" key="5">
    <source>
        <dbReference type="ARBA" id="ARBA00022840"/>
    </source>
</evidence>
<feature type="non-terminal residue" evidence="9">
    <location>
        <position position="321"/>
    </location>
</feature>
<dbReference type="Pfam" id="PF08351">
    <property type="entry name" value="TmcA_N"/>
    <property type="match status" value="1"/>
</dbReference>
<dbReference type="InterPro" id="IPR007807">
    <property type="entry name" value="TcmA/NAT10_helicase"/>
</dbReference>
<keyword evidence="6" id="KW-0012">Acyltransferase</keyword>
<dbReference type="InterPro" id="IPR013562">
    <property type="entry name" value="TmcA/NAT10_N"/>
</dbReference>
<evidence type="ECO:0000313" key="9">
    <source>
        <dbReference type="EMBL" id="PJF18706.1"/>
    </source>
</evidence>
<accession>A0A2H9TLT8</accession>
<dbReference type="Gene3D" id="3.40.50.11040">
    <property type="match status" value="1"/>
</dbReference>
<dbReference type="GO" id="GO:0005524">
    <property type="term" value="F:ATP binding"/>
    <property type="evidence" value="ECO:0007669"/>
    <property type="project" value="UniProtKB-KW"/>
</dbReference>
<dbReference type="PANTHER" id="PTHR10925:SF5">
    <property type="entry name" value="RNA CYTIDINE ACETYLTRANSFERASE"/>
    <property type="match status" value="1"/>
</dbReference>
<keyword evidence="5" id="KW-0067">ATP-binding</keyword>
<evidence type="ECO:0000256" key="3">
    <source>
        <dbReference type="ARBA" id="ARBA00022679"/>
    </source>
</evidence>
<comment type="subcellular location">
    <subcellularLocation>
        <location evidence="1">Nucleus</location>
    </subcellularLocation>
</comment>
<evidence type="ECO:0000313" key="10">
    <source>
        <dbReference type="Proteomes" id="UP000240830"/>
    </source>
</evidence>
<dbReference type="OrthoDB" id="10067491at2759"/>
<dbReference type="GO" id="GO:0030686">
    <property type="term" value="C:90S preribosome"/>
    <property type="evidence" value="ECO:0007669"/>
    <property type="project" value="TreeGrafter"/>
</dbReference>
<dbReference type="GO" id="GO:0005730">
    <property type="term" value="C:nucleolus"/>
    <property type="evidence" value="ECO:0007669"/>
    <property type="project" value="TreeGrafter"/>
</dbReference>
<keyword evidence="2" id="KW-0698">rRNA processing</keyword>
<dbReference type="FunFam" id="3.40.50.11040:FF:000002">
    <property type="entry name" value="RNA cytidine acetyltransferase"/>
    <property type="match status" value="1"/>
</dbReference>
<dbReference type="PANTHER" id="PTHR10925">
    <property type="entry name" value="N-ACETYLTRANSFERASE 10"/>
    <property type="match status" value="1"/>
</dbReference>
<reference evidence="9 10" key="1">
    <citation type="submission" date="2016-10" db="EMBL/GenBank/DDBJ databases">
        <title>The genome of Paramicrosporidium saccamoebae is the missing link in understanding Cryptomycota and Microsporidia evolution.</title>
        <authorList>
            <person name="Quandt C.A."/>
            <person name="Beaudet D."/>
            <person name="Corsaro D."/>
            <person name="Michel R."/>
            <person name="Corradi N."/>
            <person name="James T."/>
        </authorList>
    </citation>
    <scope>NUCLEOTIDE SEQUENCE [LARGE SCALE GENOMIC DNA]</scope>
    <source>
        <strain evidence="9 10">KSL3</strain>
    </source>
</reference>
<dbReference type="EMBL" id="MTSL01000106">
    <property type="protein sequence ID" value="PJF18706.1"/>
    <property type="molecule type" value="Genomic_DNA"/>
</dbReference>
<dbReference type="GO" id="GO:0000049">
    <property type="term" value="F:tRNA binding"/>
    <property type="evidence" value="ECO:0007669"/>
    <property type="project" value="TreeGrafter"/>
</dbReference>
<dbReference type="GO" id="GO:1904812">
    <property type="term" value="P:rRNA acetylation involved in maturation of SSU-rRNA"/>
    <property type="evidence" value="ECO:0007669"/>
    <property type="project" value="TreeGrafter"/>
</dbReference>
<feature type="domain" description="TcmA/NAT10 helicase" evidence="7">
    <location>
        <begin position="293"/>
        <end position="320"/>
    </location>
</feature>
<dbReference type="AlphaFoldDB" id="A0A2H9TLT8"/>
<gene>
    <name evidence="9" type="ORF">PSACC_01486</name>
</gene>
<protein>
    <submittedName>
        <fullName evidence="9">NAT10</fullName>
    </submittedName>
</protein>
<sequence>MVKKKIDQRIRTLIENGVQTRHRSLFIMVGDHGANQVANLHYILSKAQVARRPSVLWCYKKELNLSSNKKKRMKQMKQKKQLGLLDAARIEEDPFELFLSSTDIRYTFYHETDKILGNTFGMCVLQDFEALTPNLLARTIETVQGGGVVILLLQTLTSLKQLYTMSMDVHSRYRTEGHSDAVARFNERFLLSLTGCESCLVVDDQLNVLPISTTCNEIVPINKETIEGIKTPEEVELEKLKTALAADGKSNTKLNAVSSLTNLAKTLDQAKVVQSVVGILADQNHTLRTTVSLTAARGRGKSAALGLSLAAAVSAGYGNIF</sequence>
<keyword evidence="10" id="KW-1185">Reference proteome</keyword>
<dbReference type="GO" id="GO:1990883">
    <property type="term" value="F:18S rRNA cytidine N-acetyltransferase activity"/>
    <property type="evidence" value="ECO:0007669"/>
    <property type="project" value="TreeGrafter"/>
</dbReference>
<comment type="caution">
    <text evidence="9">The sequence shown here is derived from an EMBL/GenBank/DDBJ whole genome shotgun (WGS) entry which is preliminary data.</text>
</comment>
<dbReference type="Pfam" id="PF05127">
    <property type="entry name" value="NAT10_TcmA_helicase"/>
    <property type="match status" value="1"/>
</dbReference>
<dbReference type="STRING" id="1246581.A0A2H9TLT8"/>
<keyword evidence="4" id="KW-0547">Nucleotide-binding</keyword>
<dbReference type="InterPro" id="IPR032672">
    <property type="entry name" value="TmcA/NAT10/Kre33"/>
</dbReference>